<evidence type="ECO:0000313" key="1">
    <source>
        <dbReference type="EMBL" id="SHH53226.1"/>
    </source>
</evidence>
<proteinExistence type="predicted"/>
<protein>
    <submittedName>
        <fullName evidence="1">Uncharacterized protein</fullName>
    </submittedName>
</protein>
<dbReference type="Proteomes" id="UP000189796">
    <property type="component" value="Chromosome I"/>
</dbReference>
<dbReference type="AlphaFoldDB" id="A0A1M5TRJ7"/>
<accession>A0A1M5TRJ7</accession>
<organism evidence="1 2">
    <name type="scientific">Bradyrhizobium erythrophlei</name>
    <dbReference type="NCBI Taxonomy" id="1437360"/>
    <lineage>
        <taxon>Bacteria</taxon>
        <taxon>Pseudomonadati</taxon>
        <taxon>Pseudomonadota</taxon>
        <taxon>Alphaproteobacteria</taxon>
        <taxon>Hyphomicrobiales</taxon>
        <taxon>Nitrobacteraceae</taxon>
        <taxon>Bradyrhizobium</taxon>
    </lineage>
</organism>
<name>A0A1M5TRJ7_9BRAD</name>
<reference evidence="1 2" key="1">
    <citation type="submission" date="2016-11" db="EMBL/GenBank/DDBJ databases">
        <authorList>
            <person name="Jaros S."/>
            <person name="Januszkiewicz K."/>
            <person name="Wedrychowicz H."/>
        </authorList>
    </citation>
    <scope>NUCLEOTIDE SEQUENCE [LARGE SCALE GENOMIC DNA]</scope>
    <source>
        <strain evidence="1 2">GAS138</strain>
    </source>
</reference>
<sequence>MQSLFLRSVAIVQFYMWYSGEITKSNAVVRCWYETDQTGRSDDVRCSGYSGLSANGSPHPSLMTQPGPCVCVALPR</sequence>
<gene>
    <name evidence="1" type="ORF">SAMN05443248_5125</name>
</gene>
<evidence type="ECO:0000313" key="2">
    <source>
        <dbReference type="Proteomes" id="UP000189796"/>
    </source>
</evidence>
<dbReference type="EMBL" id="LT670817">
    <property type="protein sequence ID" value="SHH53226.1"/>
    <property type="molecule type" value="Genomic_DNA"/>
</dbReference>